<dbReference type="PANTHER" id="PTHR43135:SF3">
    <property type="entry name" value="ALPHA-D-RIBOSE 1-METHYLPHOSPHONATE 5-TRIPHOSPHATE DIPHOSPHATASE"/>
    <property type="match status" value="1"/>
</dbReference>
<dbReference type="Gene3D" id="2.30.40.10">
    <property type="entry name" value="Urease, subunit C, domain 1"/>
    <property type="match status" value="1"/>
</dbReference>
<keyword evidence="1" id="KW-0732">Signal</keyword>
<keyword evidence="4" id="KW-1185">Reference proteome</keyword>
<name>A0A2P1PN20_9GAMM</name>
<dbReference type="OrthoDB" id="9807210at2"/>
<dbReference type="SUPFAM" id="SSF51338">
    <property type="entry name" value="Composite domain of metallo-dependent hydrolases"/>
    <property type="match status" value="1"/>
</dbReference>
<dbReference type="PANTHER" id="PTHR43135">
    <property type="entry name" value="ALPHA-D-RIBOSE 1-METHYLPHOSPHONATE 5-TRIPHOSPHATE DIPHOSPHATASE"/>
    <property type="match status" value="1"/>
</dbReference>
<proteinExistence type="predicted"/>
<dbReference type="EMBL" id="CP027860">
    <property type="protein sequence ID" value="AVP96225.1"/>
    <property type="molecule type" value="Genomic_DNA"/>
</dbReference>
<reference evidence="3 4" key="1">
    <citation type="submission" date="2018-03" db="EMBL/GenBank/DDBJ databases">
        <title>Ahniella affigens gen. nov., sp. nov., a gammaproteobacterium isolated from sandy soil near a stream.</title>
        <authorList>
            <person name="Ko Y."/>
            <person name="Kim J.-H."/>
        </authorList>
    </citation>
    <scope>NUCLEOTIDE SEQUENCE [LARGE SCALE GENOMIC DNA]</scope>
    <source>
        <strain evidence="3 4">D13</strain>
    </source>
</reference>
<dbReference type="Proteomes" id="UP000241074">
    <property type="component" value="Chromosome"/>
</dbReference>
<dbReference type="AlphaFoldDB" id="A0A2P1PN20"/>
<feature type="signal peptide" evidence="1">
    <location>
        <begin position="1"/>
        <end position="25"/>
    </location>
</feature>
<dbReference type="InterPro" id="IPR011059">
    <property type="entry name" value="Metal-dep_hydrolase_composite"/>
</dbReference>
<dbReference type="InterPro" id="IPR006680">
    <property type="entry name" value="Amidohydro-rel"/>
</dbReference>
<evidence type="ECO:0000256" key="1">
    <source>
        <dbReference type="SAM" id="SignalP"/>
    </source>
</evidence>
<reference evidence="3 4" key="2">
    <citation type="submission" date="2018-03" db="EMBL/GenBank/DDBJ databases">
        <authorList>
            <person name="Keele B.F."/>
        </authorList>
    </citation>
    <scope>NUCLEOTIDE SEQUENCE [LARGE SCALE GENOMIC DNA]</scope>
    <source>
        <strain evidence="3 4">D13</strain>
    </source>
</reference>
<organism evidence="3 4">
    <name type="scientific">Ahniella affigens</name>
    <dbReference type="NCBI Taxonomy" id="2021234"/>
    <lineage>
        <taxon>Bacteria</taxon>
        <taxon>Pseudomonadati</taxon>
        <taxon>Pseudomonadota</taxon>
        <taxon>Gammaproteobacteria</taxon>
        <taxon>Lysobacterales</taxon>
        <taxon>Rhodanobacteraceae</taxon>
        <taxon>Ahniella</taxon>
    </lineage>
</organism>
<feature type="domain" description="Amidohydrolase-related" evidence="2">
    <location>
        <begin position="83"/>
        <end position="150"/>
    </location>
</feature>
<accession>A0A2P1PN20</accession>
<dbReference type="Gene3D" id="3.40.50.10910">
    <property type="entry name" value="Amidohydrolase"/>
    <property type="match status" value="1"/>
</dbReference>
<dbReference type="Gene3D" id="1.20.58.520">
    <property type="entry name" value="Amidohydrolase"/>
    <property type="match status" value="1"/>
</dbReference>
<gene>
    <name evidence="3" type="ORF">C7S18_03010</name>
</gene>
<evidence type="ECO:0000313" key="3">
    <source>
        <dbReference type="EMBL" id="AVP96225.1"/>
    </source>
</evidence>
<feature type="chain" id="PRO_5015130040" evidence="1">
    <location>
        <begin position="26"/>
        <end position="439"/>
    </location>
</feature>
<feature type="domain" description="Amidohydrolase-related" evidence="2">
    <location>
        <begin position="330"/>
        <end position="434"/>
    </location>
</feature>
<dbReference type="InterPro" id="IPR051781">
    <property type="entry name" value="Metallo-dep_Hydrolase"/>
</dbReference>
<dbReference type="Gene3D" id="3.30.110.90">
    <property type="entry name" value="Amidohydrolase"/>
    <property type="match status" value="1"/>
</dbReference>
<evidence type="ECO:0000313" key="4">
    <source>
        <dbReference type="Proteomes" id="UP000241074"/>
    </source>
</evidence>
<dbReference type="KEGG" id="xba:C7S18_03010"/>
<dbReference type="Pfam" id="PF01979">
    <property type="entry name" value="Amidohydro_1"/>
    <property type="match status" value="2"/>
</dbReference>
<dbReference type="InterPro" id="IPR032466">
    <property type="entry name" value="Metal_Hydrolase"/>
</dbReference>
<dbReference type="SUPFAM" id="SSF51556">
    <property type="entry name" value="Metallo-dependent hydrolases"/>
    <property type="match status" value="1"/>
</dbReference>
<protein>
    <submittedName>
        <fullName evidence="3">Hydrolase</fullName>
    </submittedName>
</protein>
<evidence type="ECO:0000259" key="2">
    <source>
        <dbReference type="Pfam" id="PF01979"/>
    </source>
</evidence>
<dbReference type="RefSeq" id="WP_106890154.1">
    <property type="nucleotide sequence ID" value="NZ_CP027860.1"/>
</dbReference>
<dbReference type="GO" id="GO:0016810">
    <property type="term" value="F:hydrolase activity, acting on carbon-nitrogen (but not peptide) bonds"/>
    <property type="evidence" value="ECO:0007669"/>
    <property type="project" value="InterPro"/>
</dbReference>
<keyword evidence="3" id="KW-0378">Hydrolase</keyword>
<sequence length="439" mass="47144">MTHRLVCIASLLAGLVLLPLPPATAAVLELQQFQLIDGTGAPLRPVQRLVAVDGRIVAIDDAGAVPEQMPHQPWTRIDLGGAVVMPGLIDTHVHVARFPETRARAKRILMAGIRGGVTAVRDLVGDARALSDLAREVDTGEWLGPTIVYSALFGGPDVFKGGPTAQMAPGMTPGTAAWARQIDADTDFRAVLLEARGTGARNIKIYGDLLPEQVNALTREGHAAGMLVTAHGTVFPTKPSELVAAGVDSLAHVPYLIWEAEDIVPDDYSARIRGRWTEIPADHPKLLALYRQMAARQVNLDATLFVYRNMQNYPGAPSAEWAKHAFIWGAEATRLAHQAGVPISTGTDWFEGLSEDAMPNTHQELQLLVEHAGFTPMAAIVAGTRNGARAIGKADILGTLEVGKQLDALVLDANPLDDIQNTQAIRRVIVRGELLSNRP</sequence>